<sequence length="28" mass="3064">PVVSLEDLVQGFVKNQNMGSLTNPLLHL</sequence>
<proteinExistence type="predicted"/>
<reference evidence="1" key="1">
    <citation type="journal article" date="2020" name="bioRxiv">
        <title>Chromosome-level reference genome of the European wasp spider Argiope bruennichi: a resource for studies on range expansion and evolutionary adaptation.</title>
        <authorList>
            <person name="Sheffer M.M."/>
            <person name="Hoppe A."/>
            <person name="Krehenwinkel H."/>
            <person name="Uhl G."/>
            <person name="Kuss A.W."/>
            <person name="Jensen L."/>
            <person name="Jensen C."/>
            <person name="Gillespie R.G."/>
            <person name="Hoff K.J."/>
            <person name="Prost S."/>
        </authorList>
    </citation>
    <scope>NUCLEOTIDE SEQUENCE</scope>
</reference>
<dbReference type="Proteomes" id="UP000807504">
    <property type="component" value="Unassembled WGS sequence"/>
</dbReference>
<dbReference type="AlphaFoldDB" id="A0A8T0F187"/>
<protein>
    <submittedName>
        <fullName evidence="1">Uncharacterized protein</fullName>
    </submittedName>
</protein>
<dbReference type="EMBL" id="JABXBU010000036">
    <property type="protein sequence ID" value="KAF8784242.1"/>
    <property type="molecule type" value="Genomic_DNA"/>
</dbReference>
<name>A0A8T0F187_ARGBR</name>
<gene>
    <name evidence="1" type="ORF">HNY73_011525</name>
</gene>
<keyword evidence="2" id="KW-1185">Reference proteome</keyword>
<evidence type="ECO:0000313" key="2">
    <source>
        <dbReference type="Proteomes" id="UP000807504"/>
    </source>
</evidence>
<organism evidence="1 2">
    <name type="scientific">Argiope bruennichi</name>
    <name type="common">Wasp spider</name>
    <name type="synonym">Aranea bruennichi</name>
    <dbReference type="NCBI Taxonomy" id="94029"/>
    <lineage>
        <taxon>Eukaryota</taxon>
        <taxon>Metazoa</taxon>
        <taxon>Ecdysozoa</taxon>
        <taxon>Arthropoda</taxon>
        <taxon>Chelicerata</taxon>
        <taxon>Arachnida</taxon>
        <taxon>Araneae</taxon>
        <taxon>Araneomorphae</taxon>
        <taxon>Entelegynae</taxon>
        <taxon>Araneoidea</taxon>
        <taxon>Araneidae</taxon>
        <taxon>Argiope</taxon>
    </lineage>
</organism>
<comment type="caution">
    <text evidence="1">The sequence shown here is derived from an EMBL/GenBank/DDBJ whole genome shotgun (WGS) entry which is preliminary data.</text>
</comment>
<accession>A0A8T0F187</accession>
<evidence type="ECO:0000313" key="1">
    <source>
        <dbReference type="EMBL" id="KAF8784242.1"/>
    </source>
</evidence>
<reference evidence="1" key="2">
    <citation type="submission" date="2020-06" db="EMBL/GenBank/DDBJ databases">
        <authorList>
            <person name="Sheffer M."/>
        </authorList>
    </citation>
    <scope>NUCLEOTIDE SEQUENCE</scope>
</reference>
<feature type="non-terminal residue" evidence="1">
    <location>
        <position position="1"/>
    </location>
</feature>